<evidence type="ECO:0000313" key="1">
    <source>
        <dbReference type="Proteomes" id="UP000887565"/>
    </source>
</evidence>
<dbReference type="AlphaFoldDB" id="A0A915IH12"/>
<organism evidence="1 2">
    <name type="scientific">Romanomermis culicivorax</name>
    <name type="common">Nematode worm</name>
    <dbReference type="NCBI Taxonomy" id="13658"/>
    <lineage>
        <taxon>Eukaryota</taxon>
        <taxon>Metazoa</taxon>
        <taxon>Ecdysozoa</taxon>
        <taxon>Nematoda</taxon>
        <taxon>Enoplea</taxon>
        <taxon>Dorylaimia</taxon>
        <taxon>Mermithida</taxon>
        <taxon>Mermithoidea</taxon>
        <taxon>Mermithidae</taxon>
        <taxon>Romanomermis</taxon>
    </lineage>
</organism>
<dbReference type="WBParaSite" id="nRc.2.0.1.t13380-RA">
    <property type="protein sequence ID" value="nRc.2.0.1.t13380-RA"/>
    <property type="gene ID" value="nRc.2.0.1.g13380"/>
</dbReference>
<accession>A0A915IH12</accession>
<dbReference type="Proteomes" id="UP000887565">
    <property type="component" value="Unplaced"/>
</dbReference>
<reference evidence="2" key="1">
    <citation type="submission" date="2022-11" db="UniProtKB">
        <authorList>
            <consortium name="WormBaseParasite"/>
        </authorList>
    </citation>
    <scope>IDENTIFICATION</scope>
</reference>
<proteinExistence type="predicted"/>
<evidence type="ECO:0000313" key="2">
    <source>
        <dbReference type="WBParaSite" id="nRc.2.0.1.t13380-RA"/>
    </source>
</evidence>
<keyword evidence="1" id="KW-1185">Reference proteome</keyword>
<protein>
    <submittedName>
        <fullName evidence="2">Uncharacterized protein</fullName>
    </submittedName>
</protein>
<name>A0A915IH12_ROMCU</name>
<sequence length="63" mass="6988">MNPFGFMLTQLRLLKNADMCAPIPSNPDTITMDSQEVQRSESEIFSDAVGLPSEDELQGLARM</sequence>